<comment type="caution">
    <text evidence="1">The sequence shown here is derived from an EMBL/GenBank/DDBJ whole genome shotgun (WGS) entry which is preliminary data.</text>
</comment>
<evidence type="ECO:0000313" key="1">
    <source>
        <dbReference type="EMBL" id="MBD2543614.1"/>
    </source>
</evidence>
<evidence type="ECO:0000313" key="2">
    <source>
        <dbReference type="Proteomes" id="UP000641954"/>
    </source>
</evidence>
<sequence>MSEKCDRTWDKKAGGKKPGFQSNFASQPRFIKETRFLRPWFLTPGDRAYNPYLISEFCFCGDFADFLNSDKIR</sequence>
<accession>A0ABR8EBR9</accession>
<reference evidence="1 2" key="1">
    <citation type="journal article" date="2020" name="ISME J.">
        <title>Comparative genomics reveals insights into cyanobacterial evolution and habitat adaptation.</title>
        <authorList>
            <person name="Chen M.Y."/>
            <person name="Teng W.K."/>
            <person name="Zhao L."/>
            <person name="Hu C.X."/>
            <person name="Zhou Y.K."/>
            <person name="Han B.P."/>
            <person name="Song L.R."/>
            <person name="Shu W.S."/>
        </authorList>
    </citation>
    <scope>NUCLEOTIDE SEQUENCE [LARGE SCALE GENOMIC DNA]</scope>
    <source>
        <strain evidence="1 2">FACHB-1370</strain>
    </source>
</reference>
<dbReference type="EMBL" id="JACJSK010000007">
    <property type="protein sequence ID" value="MBD2543614.1"/>
    <property type="molecule type" value="Genomic_DNA"/>
</dbReference>
<organism evidence="1 2">
    <name type="scientific">Planktothricoides raciborskii FACHB-1370</name>
    <dbReference type="NCBI Taxonomy" id="2949576"/>
    <lineage>
        <taxon>Bacteria</taxon>
        <taxon>Bacillati</taxon>
        <taxon>Cyanobacteriota</taxon>
        <taxon>Cyanophyceae</taxon>
        <taxon>Oscillatoriophycideae</taxon>
        <taxon>Oscillatoriales</taxon>
        <taxon>Oscillatoriaceae</taxon>
        <taxon>Planktothricoides</taxon>
    </lineage>
</organism>
<dbReference type="RefSeq" id="WP_054465029.1">
    <property type="nucleotide sequence ID" value="NZ_JACJSK010000007.1"/>
</dbReference>
<name>A0ABR8EBR9_9CYAN</name>
<dbReference type="Proteomes" id="UP000641954">
    <property type="component" value="Unassembled WGS sequence"/>
</dbReference>
<proteinExistence type="predicted"/>
<gene>
    <name evidence="1" type="ORF">H6G72_07085</name>
</gene>
<keyword evidence="2" id="KW-1185">Reference proteome</keyword>
<protein>
    <submittedName>
        <fullName evidence="1">Uncharacterized protein</fullName>
    </submittedName>
</protein>